<dbReference type="OrthoDB" id="9809908at2"/>
<dbReference type="GO" id="GO:0016020">
    <property type="term" value="C:membrane"/>
    <property type="evidence" value="ECO:0007669"/>
    <property type="project" value="InterPro"/>
</dbReference>
<dbReference type="PANTHER" id="PTHR34220:SF7">
    <property type="entry name" value="SENSOR HISTIDINE KINASE YPDA"/>
    <property type="match status" value="1"/>
</dbReference>
<dbReference type="PANTHER" id="PTHR34220">
    <property type="entry name" value="SENSOR HISTIDINE KINASE YPDA"/>
    <property type="match status" value="1"/>
</dbReference>
<sequence>MKLLTNYKYWIINFFGWILFALFMLTIDKISYGGGGEESVNRVYYLLTEGVLCGLLGFILSFIILYFIENYFNIGDYSKSDVYKLIALVIGTQIIYHSVLWPMLNIPANYFLNVDIELTLLQKLTNVPHFLAYFVVWLFVVLTLKLVYYINTIKVKQLALEANLKEAQLNTLKGQINPHFMFNSLNNIRGLMLEDADVARNMLTNLSETLRYSLTKSELNSISLEDELEMVENYVEISKIQFEDRLQFETHIDEASLNKQIPPMIIQMLVENSLKHGISNIKSGGEVTLSTLVTDHQLQIEVTNSGKLQKSENSTQLGLKNIKKRLELLYGQNATFTLKEIENKVVATIKMPIV</sequence>
<dbReference type="InterPro" id="IPR050640">
    <property type="entry name" value="Bact_2-comp_sensor_kinase"/>
</dbReference>
<dbReference type="SUPFAM" id="SSF55874">
    <property type="entry name" value="ATPase domain of HSP90 chaperone/DNA topoisomerase II/histidine kinase"/>
    <property type="match status" value="1"/>
</dbReference>
<evidence type="ECO:0000259" key="2">
    <source>
        <dbReference type="Pfam" id="PF06580"/>
    </source>
</evidence>
<feature type="domain" description="Signal transduction histidine kinase internal region" evidence="2">
    <location>
        <begin position="167"/>
        <end position="246"/>
    </location>
</feature>
<keyword evidence="3" id="KW-0808">Transferase</keyword>
<keyword evidence="3" id="KW-0418">Kinase</keyword>
<keyword evidence="1" id="KW-0472">Membrane</keyword>
<proteinExistence type="predicted"/>
<dbReference type="GO" id="GO:0000155">
    <property type="term" value="F:phosphorelay sensor kinase activity"/>
    <property type="evidence" value="ECO:0007669"/>
    <property type="project" value="InterPro"/>
</dbReference>
<dbReference type="InterPro" id="IPR036890">
    <property type="entry name" value="HATPase_C_sf"/>
</dbReference>
<gene>
    <name evidence="3" type="ORF">SAMN04489796_10773</name>
</gene>
<dbReference type="EMBL" id="FNCZ01000007">
    <property type="protein sequence ID" value="SDI11253.1"/>
    <property type="molecule type" value="Genomic_DNA"/>
</dbReference>
<name>A0A1G8HX88_9FLAO</name>
<keyword evidence="1" id="KW-1133">Transmembrane helix</keyword>
<accession>A0A1G8HX88</accession>
<evidence type="ECO:0000256" key="1">
    <source>
        <dbReference type="SAM" id="Phobius"/>
    </source>
</evidence>
<evidence type="ECO:0000313" key="3">
    <source>
        <dbReference type="EMBL" id="SDI11253.1"/>
    </source>
</evidence>
<reference evidence="4" key="1">
    <citation type="submission" date="2016-10" db="EMBL/GenBank/DDBJ databases">
        <authorList>
            <person name="Varghese N."/>
            <person name="Submissions S."/>
        </authorList>
    </citation>
    <scope>NUCLEOTIDE SEQUENCE [LARGE SCALE GENOMIC DNA]</scope>
    <source>
        <strain evidence="4">DSM 15363</strain>
    </source>
</reference>
<dbReference type="Proteomes" id="UP000199492">
    <property type="component" value="Unassembled WGS sequence"/>
</dbReference>
<protein>
    <submittedName>
        <fullName evidence="3">Histidine kinase</fullName>
    </submittedName>
</protein>
<feature type="transmembrane region" description="Helical" evidence="1">
    <location>
        <begin position="43"/>
        <end position="68"/>
    </location>
</feature>
<dbReference type="Pfam" id="PF06580">
    <property type="entry name" value="His_kinase"/>
    <property type="match status" value="1"/>
</dbReference>
<dbReference type="InterPro" id="IPR010559">
    <property type="entry name" value="Sig_transdc_His_kin_internal"/>
</dbReference>
<feature type="transmembrane region" description="Helical" evidence="1">
    <location>
        <begin position="7"/>
        <end position="27"/>
    </location>
</feature>
<feature type="transmembrane region" description="Helical" evidence="1">
    <location>
        <begin position="82"/>
        <end position="104"/>
    </location>
</feature>
<feature type="transmembrane region" description="Helical" evidence="1">
    <location>
        <begin position="130"/>
        <end position="150"/>
    </location>
</feature>
<dbReference type="STRING" id="262004.SAMN04489796_10773"/>
<dbReference type="Gene3D" id="3.30.565.10">
    <property type="entry name" value="Histidine kinase-like ATPase, C-terminal domain"/>
    <property type="match status" value="1"/>
</dbReference>
<dbReference type="AlphaFoldDB" id="A0A1G8HX88"/>
<keyword evidence="1" id="KW-0812">Transmembrane</keyword>
<evidence type="ECO:0000313" key="4">
    <source>
        <dbReference type="Proteomes" id="UP000199492"/>
    </source>
</evidence>
<organism evidence="3 4">
    <name type="scientific">Winogradskyella thalassocola</name>
    <dbReference type="NCBI Taxonomy" id="262004"/>
    <lineage>
        <taxon>Bacteria</taxon>
        <taxon>Pseudomonadati</taxon>
        <taxon>Bacteroidota</taxon>
        <taxon>Flavobacteriia</taxon>
        <taxon>Flavobacteriales</taxon>
        <taxon>Flavobacteriaceae</taxon>
        <taxon>Winogradskyella</taxon>
    </lineage>
</organism>
<keyword evidence="4" id="KW-1185">Reference proteome</keyword>